<comment type="caution">
    <text evidence="2">The sequence shown here is derived from an EMBL/GenBank/DDBJ whole genome shotgun (WGS) entry which is preliminary data.</text>
</comment>
<reference evidence="2 3" key="1">
    <citation type="submission" date="2020-02" db="EMBL/GenBank/DDBJ databases">
        <title>Genome sequence of strain CCNWXJ40-4.</title>
        <authorList>
            <person name="Gao J."/>
            <person name="Sun J."/>
        </authorList>
    </citation>
    <scope>NUCLEOTIDE SEQUENCE [LARGE SCALE GENOMIC DNA]</scope>
    <source>
        <strain evidence="2 3">CCNWXJ 40-4</strain>
    </source>
</reference>
<evidence type="ECO:0000313" key="3">
    <source>
        <dbReference type="Proteomes" id="UP001642900"/>
    </source>
</evidence>
<protein>
    <submittedName>
        <fullName evidence="2">Plasmid pRiA4b ORF-3 family protein</fullName>
    </submittedName>
</protein>
<evidence type="ECO:0000259" key="1">
    <source>
        <dbReference type="Pfam" id="PF07929"/>
    </source>
</evidence>
<sequence length="143" mass="15913">MSEPATLIFRVSLRARLYRDIEVSSSSTLADLAEAIVVAFGFDMDHAYGFYSKLTGKLFDSPRRFELFADMEGSGSRSVTGTRVTTAFQKVGSAMTFLYDYGDEWRFRAEVIGTGQALPDANYPRIVSKIGKAPRQYPDIDDA</sequence>
<dbReference type="InterPro" id="IPR012912">
    <property type="entry name" value="Plasmid_pRiA4b_Orf3-like"/>
</dbReference>
<dbReference type="Gene3D" id="3.10.290.30">
    <property type="entry name" value="MM3350-like"/>
    <property type="match status" value="1"/>
</dbReference>
<dbReference type="InterPro" id="IPR024047">
    <property type="entry name" value="MM3350-like_sf"/>
</dbReference>
<dbReference type="Pfam" id="PF07929">
    <property type="entry name" value="PRiA4_ORF3"/>
    <property type="match status" value="1"/>
</dbReference>
<name>A0A6G4WI13_9HYPH</name>
<dbReference type="AlphaFoldDB" id="A0A6G4WI13"/>
<organism evidence="2 3">
    <name type="scientific">Allomesorhizobium camelthorni</name>
    <dbReference type="NCBI Taxonomy" id="475069"/>
    <lineage>
        <taxon>Bacteria</taxon>
        <taxon>Pseudomonadati</taxon>
        <taxon>Pseudomonadota</taxon>
        <taxon>Alphaproteobacteria</taxon>
        <taxon>Hyphomicrobiales</taxon>
        <taxon>Phyllobacteriaceae</taxon>
        <taxon>Allomesorhizobium</taxon>
    </lineage>
</organism>
<evidence type="ECO:0000313" key="2">
    <source>
        <dbReference type="EMBL" id="NGO54239.1"/>
    </source>
</evidence>
<feature type="domain" description="Plasmid pRiA4b Orf3-like" evidence="1">
    <location>
        <begin position="15"/>
        <end position="134"/>
    </location>
</feature>
<accession>A0A6G4WI13</accession>
<dbReference type="SUPFAM" id="SSF159941">
    <property type="entry name" value="MM3350-like"/>
    <property type="match status" value="1"/>
</dbReference>
<keyword evidence="3" id="KW-1185">Reference proteome</keyword>
<proteinExistence type="predicted"/>
<dbReference type="RefSeq" id="WP_165032378.1">
    <property type="nucleotide sequence ID" value="NZ_JAAKZF010000047.1"/>
</dbReference>
<dbReference type="Proteomes" id="UP001642900">
    <property type="component" value="Unassembled WGS sequence"/>
</dbReference>
<dbReference type="EMBL" id="JAAKZF010000047">
    <property type="protein sequence ID" value="NGO54239.1"/>
    <property type="molecule type" value="Genomic_DNA"/>
</dbReference>
<gene>
    <name evidence="2" type="ORF">G6N73_24385</name>
</gene>